<dbReference type="FunFam" id="2.40.50.140:FF:000007">
    <property type="entry name" value="40S ribosomal protein S23"/>
    <property type="match status" value="1"/>
</dbReference>
<dbReference type="GO" id="GO:0005829">
    <property type="term" value="C:cytosol"/>
    <property type="evidence" value="ECO:0007669"/>
    <property type="project" value="UniProtKB-SubCell"/>
</dbReference>
<dbReference type="GO" id="GO:1990904">
    <property type="term" value="C:ribonucleoprotein complex"/>
    <property type="evidence" value="ECO:0007669"/>
    <property type="project" value="UniProtKB-KW"/>
</dbReference>
<evidence type="ECO:0000313" key="9">
    <source>
        <dbReference type="Proteomes" id="UP001233999"/>
    </source>
</evidence>
<dbReference type="AlphaFoldDB" id="A0AAD7ZJR5"/>
<evidence type="ECO:0000256" key="1">
    <source>
        <dbReference type="ARBA" id="ARBA00004514"/>
    </source>
</evidence>
<dbReference type="Gene3D" id="2.40.50.140">
    <property type="entry name" value="Nucleic acid-binding proteins"/>
    <property type="match status" value="1"/>
</dbReference>
<evidence type="ECO:0000256" key="5">
    <source>
        <dbReference type="ARBA" id="ARBA00023274"/>
    </source>
</evidence>
<comment type="subunit">
    <text evidence="3">Component of the 40S small ribosomal subunit.</text>
</comment>
<evidence type="ECO:0000256" key="4">
    <source>
        <dbReference type="ARBA" id="ARBA00022980"/>
    </source>
</evidence>
<comment type="caution">
    <text evidence="8">The sequence shown here is derived from an EMBL/GenBank/DDBJ whole genome shotgun (WGS) entry which is preliminary data.</text>
</comment>
<dbReference type="Pfam" id="PF00164">
    <property type="entry name" value="Ribosom_S12_S23"/>
    <property type="match status" value="1"/>
</dbReference>
<dbReference type="EMBL" id="JASPKZ010007831">
    <property type="protein sequence ID" value="KAJ9582039.1"/>
    <property type="molecule type" value="Genomic_DNA"/>
</dbReference>
<keyword evidence="4" id="KW-0689">Ribosomal protein</keyword>
<reference evidence="8" key="2">
    <citation type="submission" date="2023-05" db="EMBL/GenBank/DDBJ databases">
        <authorList>
            <person name="Fouks B."/>
        </authorList>
    </citation>
    <scope>NUCLEOTIDE SEQUENCE</scope>
    <source>
        <strain evidence="8">Stay&amp;Tobe</strain>
        <tissue evidence="8">Testes</tissue>
    </source>
</reference>
<sequence length="121" mass="14099">MGKPRGLRTARKHVNHRREQRWADNDYKKAHLGNKMEGQSFWWSISCKGNCLVTIIEDCMGVEAKQPNSAIRKCVRVQLIKNGKKITAFVPRDGCLNYIEEMMKFSWQVLVVKAMLWVTFL</sequence>
<keyword evidence="5" id="KW-0687">Ribonucleoprotein</keyword>
<accession>A0AAD7ZJR5</accession>
<reference evidence="8" key="1">
    <citation type="journal article" date="2023" name="IScience">
        <title>Live-bearing cockroach genome reveals convergent evolutionary mechanisms linked to viviparity in insects and beyond.</title>
        <authorList>
            <person name="Fouks B."/>
            <person name="Harrison M.C."/>
            <person name="Mikhailova A.A."/>
            <person name="Marchal E."/>
            <person name="English S."/>
            <person name="Carruthers M."/>
            <person name="Jennings E.C."/>
            <person name="Chiamaka E.L."/>
            <person name="Frigard R.A."/>
            <person name="Pippel M."/>
            <person name="Attardo G.M."/>
            <person name="Benoit J.B."/>
            <person name="Bornberg-Bauer E."/>
            <person name="Tobe S.S."/>
        </authorList>
    </citation>
    <scope>NUCLEOTIDE SEQUENCE</scope>
    <source>
        <strain evidence="8">Stay&amp;Tobe</strain>
    </source>
</reference>
<dbReference type="GO" id="GO:0005840">
    <property type="term" value="C:ribosome"/>
    <property type="evidence" value="ECO:0007669"/>
    <property type="project" value="UniProtKB-KW"/>
</dbReference>
<name>A0AAD7ZJR5_DIPPU</name>
<dbReference type="PANTHER" id="PTHR11652">
    <property type="entry name" value="30S RIBOSOMAL PROTEIN S12 FAMILY MEMBER"/>
    <property type="match status" value="1"/>
</dbReference>
<dbReference type="InterPro" id="IPR012340">
    <property type="entry name" value="NA-bd_OB-fold"/>
</dbReference>
<dbReference type="PROSITE" id="PS00055">
    <property type="entry name" value="RIBOSOMAL_S12"/>
    <property type="match status" value="1"/>
</dbReference>
<feature type="non-terminal residue" evidence="8">
    <location>
        <position position="1"/>
    </location>
</feature>
<proteinExistence type="inferred from homology"/>
<keyword evidence="9" id="KW-1185">Reference proteome</keyword>
<dbReference type="SUPFAM" id="SSF50249">
    <property type="entry name" value="Nucleic acid-binding proteins"/>
    <property type="match status" value="1"/>
</dbReference>
<organism evidence="8 9">
    <name type="scientific">Diploptera punctata</name>
    <name type="common">Pacific beetle cockroach</name>
    <dbReference type="NCBI Taxonomy" id="6984"/>
    <lineage>
        <taxon>Eukaryota</taxon>
        <taxon>Metazoa</taxon>
        <taxon>Ecdysozoa</taxon>
        <taxon>Arthropoda</taxon>
        <taxon>Hexapoda</taxon>
        <taxon>Insecta</taxon>
        <taxon>Pterygota</taxon>
        <taxon>Neoptera</taxon>
        <taxon>Polyneoptera</taxon>
        <taxon>Dictyoptera</taxon>
        <taxon>Blattodea</taxon>
        <taxon>Blaberoidea</taxon>
        <taxon>Blaberidae</taxon>
        <taxon>Diplopterinae</taxon>
        <taxon>Diploptera</taxon>
    </lineage>
</organism>
<comment type="subcellular location">
    <subcellularLocation>
        <location evidence="1">Cytoplasm</location>
        <location evidence="1">Cytosol</location>
    </subcellularLocation>
</comment>
<dbReference type="Proteomes" id="UP001233999">
    <property type="component" value="Unassembled WGS sequence"/>
</dbReference>
<dbReference type="GO" id="GO:0003735">
    <property type="term" value="F:structural constituent of ribosome"/>
    <property type="evidence" value="ECO:0007669"/>
    <property type="project" value="InterPro"/>
</dbReference>
<evidence type="ECO:0000256" key="2">
    <source>
        <dbReference type="ARBA" id="ARBA00005657"/>
    </source>
</evidence>
<dbReference type="GO" id="GO:0006412">
    <property type="term" value="P:translation"/>
    <property type="evidence" value="ECO:0007669"/>
    <property type="project" value="InterPro"/>
</dbReference>
<protein>
    <recommendedName>
        <fullName evidence="6">Small ribosomal subunit protein uS12</fullName>
    </recommendedName>
    <alternativeName>
        <fullName evidence="7">40S ribosomal protein S23</fullName>
    </alternativeName>
</protein>
<evidence type="ECO:0000256" key="6">
    <source>
        <dbReference type="ARBA" id="ARBA00035161"/>
    </source>
</evidence>
<evidence type="ECO:0000256" key="3">
    <source>
        <dbReference type="ARBA" id="ARBA00011542"/>
    </source>
</evidence>
<gene>
    <name evidence="8" type="ORF">L9F63_003622</name>
</gene>
<dbReference type="InterPro" id="IPR006032">
    <property type="entry name" value="Ribosomal_uS12"/>
</dbReference>
<evidence type="ECO:0000313" key="8">
    <source>
        <dbReference type="EMBL" id="KAJ9582039.1"/>
    </source>
</evidence>
<comment type="similarity">
    <text evidence="2">Belongs to the universal ribosomal protein uS12 family.</text>
</comment>
<evidence type="ECO:0000256" key="7">
    <source>
        <dbReference type="ARBA" id="ARBA00035463"/>
    </source>
</evidence>